<proteinExistence type="predicted"/>
<protein>
    <submittedName>
        <fullName evidence="2">Uncharacterized protein</fullName>
    </submittedName>
</protein>
<evidence type="ECO:0000313" key="1">
    <source>
        <dbReference type="Proteomes" id="UP000887579"/>
    </source>
</evidence>
<organism evidence="1 2">
    <name type="scientific">Panagrolaimus sp. ES5</name>
    <dbReference type="NCBI Taxonomy" id="591445"/>
    <lineage>
        <taxon>Eukaryota</taxon>
        <taxon>Metazoa</taxon>
        <taxon>Ecdysozoa</taxon>
        <taxon>Nematoda</taxon>
        <taxon>Chromadorea</taxon>
        <taxon>Rhabditida</taxon>
        <taxon>Tylenchina</taxon>
        <taxon>Panagrolaimomorpha</taxon>
        <taxon>Panagrolaimoidea</taxon>
        <taxon>Panagrolaimidae</taxon>
        <taxon>Panagrolaimus</taxon>
    </lineage>
</organism>
<dbReference type="Proteomes" id="UP000887579">
    <property type="component" value="Unplaced"/>
</dbReference>
<reference evidence="2" key="1">
    <citation type="submission" date="2022-11" db="UniProtKB">
        <authorList>
            <consortium name="WormBaseParasite"/>
        </authorList>
    </citation>
    <scope>IDENTIFICATION</scope>
</reference>
<dbReference type="WBParaSite" id="ES5_v2.g6751.t1">
    <property type="protein sequence ID" value="ES5_v2.g6751.t1"/>
    <property type="gene ID" value="ES5_v2.g6751"/>
</dbReference>
<accession>A0AC34GQ88</accession>
<evidence type="ECO:0000313" key="2">
    <source>
        <dbReference type="WBParaSite" id="ES5_v2.g6751.t1"/>
    </source>
</evidence>
<name>A0AC34GQ88_9BILA</name>
<sequence length="149" mass="16756">MKSASSYNSNEKQVQGIFKRQQENCLKDLSDKDSSNINSSTLSLHIAAYEASVAASNECNVEECLKKKKEKSSSIKKWKDTKQIIAQSVVHNSFELPRQQKNQIHEPEVMQFKASQRLLNPNEPKAEGQQQQKALTSDSSAGNIMNQSR</sequence>